<dbReference type="OrthoDB" id="256225at2"/>
<accession>A0A6H9YSP1</accession>
<dbReference type="Proteomes" id="UP000468735">
    <property type="component" value="Unassembled WGS sequence"/>
</dbReference>
<dbReference type="InterPro" id="IPR002372">
    <property type="entry name" value="PQQ_rpt_dom"/>
</dbReference>
<dbReference type="PANTHER" id="PTHR34512">
    <property type="entry name" value="CELL SURFACE PROTEIN"/>
    <property type="match status" value="1"/>
</dbReference>
<dbReference type="Pfam" id="PF13360">
    <property type="entry name" value="PQQ_2"/>
    <property type="match status" value="2"/>
</dbReference>
<evidence type="ECO:0000313" key="3">
    <source>
        <dbReference type="Proteomes" id="UP000468735"/>
    </source>
</evidence>
<keyword evidence="3" id="KW-1185">Reference proteome</keyword>
<dbReference type="SUPFAM" id="SSF50998">
    <property type="entry name" value="Quinoprotein alcohol dehydrogenase-like"/>
    <property type="match status" value="1"/>
</dbReference>
<feature type="domain" description="Pyrrolo-quinoline quinone repeat" evidence="1">
    <location>
        <begin position="14"/>
        <end position="92"/>
    </location>
</feature>
<gene>
    <name evidence="2" type="ORF">F8566_13300</name>
</gene>
<reference evidence="2 3" key="1">
    <citation type="submission" date="2019-09" db="EMBL/GenBank/DDBJ databases">
        <title>Actinomadura physcomitrii sp. nov., a novel actinomycete isolated from moss [Physcomitrium sphaericum (Ludw) Fuernr].</title>
        <authorList>
            <person name="Zhuang X."/>
            <person name="Liu C."/>
        </authorList>
    </citation>
    <scope>NUCLEOTIDE SEQUENCE [LARGE SCALE GENOMIC DNA]</scope>
    <source>
        <strain evidence="2 3">HMC1</strain>
    </source>
</reference>
<dbReference type="InterPro" id="IPR018391">
    <property type="entry name" value="PQQ_b-propeller_rpt"/>
</dbReference>
<dbReference type="InterPro" id="IPR011047">
    <property type="entry name" value="Quinoprotein_ADH-like_sf"/>
</dbReference>
<dbReference type="PANTHER" id="PTHR34512:SF30">
    <property type="entry name" value="OUTER MEMBRANE PROTEIN ASSEMBLY FACTOR BAMB"/>
    <property type="match status" value="1"/>
</dbReference>
<evidence type="ECO:0000313" key="2">
    <source>
        <dbReference type="EMBL" id="KAB2349720.1"/>
    </source>
</evidence>
<evidence type="ECO:0000259" key="1">
    <source>
        <dbReference type="Pfam" id="PF13360"/>
    </source>
</evidence>
<dbReference type="RefSeq" id="WP_151560489.1">
    <property type="nucleotide sequence ID" value="NZ_WBMT01000005.1"/>
</dbReference>
<organism evidence="2 3">
    <name type="scientific">Actinomadura rudentiformis</name>
    <dbReference type="NCBI Taxonomy" id="359158"/>
    <lineage>
        <taxon>Bacteria</taxon>
        <taxon>Bacillati</taxon>
        <taxon>Actinomycetota</taxon>
        <taxon>Actinomycetes</taxon>
        <taxon>Streptosporangiales</taxon>
        <taxon>Thermomonosporaceae</taxon>
        <taxon>Actinomadura</taxon>
    </lineage>
</organism>
<sequence>MANTGVHGSSRVRVRWRFGENTRLTLGPVLAGDTVLVTDAEGVLHALDAASGCERWRHRHDAAAAGVAAGGRWVFVESDGDLWSHDRQTGEIADGAFSELNGRPVQVHGDVLLLQRSGRLGAADIPSMAEIFTTGEHVLNAPVAVAEGVVVAADRYEGNVSTGGLRAFDAATGRSLWSVESDDFEDAESEPVAIPPFHPVAAHGRVWVAAVRGSTWDDEEEWSRCELAGYDLRTGELSFRRAVGPAMGGPCCAVAVAGDLVFVVTAETDAPADYLTAFDTGASSLAVELTAVDVARSAVAWSQPLPDLPVGAPVVADDVVHTFTRDGTVLGHDVASGATRWSHVVDEPPGASVEREWGEGVTEEPPRLVSGAGLLFVQTATGLLALEPPQTS</sequence>
<protein>
    <submittedName>
        <fullName evidence="2">PQQ-binding-like beta-propeller repeat protein</fullName>
    </submittedName>
</protein>
<proteinExistence type="predicted"/>
<dbReference type="SMART" id="SM00564">
    <property type="entry name" value="PQQ"/>
    <property type="match status" value="3"/>
</dbReference>
<dbReference type="Gene3D" id="2.130.10.10">
    <property type="entry name" value="YVTN repeat-like/Quinoprotein amine dehydrogenase"/>
    <property type="match status" value="2"/>
</dbReference>
<feature type="domain" description="Pyrrolo-quinoline quinone repeat" evidence="1">
    <location>
        <begin position="163"/>
        <end position="352"/>
    </location>
</feature>
<comment type="caution">
    <text evidence="2">The sequence shown here is derived from an EMBL/GenBank/DDBJ whole genome shotgun (WGS) entry which is preliminary data.</text>
</comment>
<dbReference type="AlphaFoldDB" id="A0A6H9YSP1"/>
<name>A0A6H9YSP1_9ACTN</name>
<dbReference type="Gene3D" id="2.40.10.480">
    <property type="match status" value="1"/>
</dbReference>
<dbReference type="EMBL" id="WBMT01000005">
    <property type="protein sequence ID" value="KAB2349720.1"/>
    <property type="molecule type" value="Genomic_DNA"/>
</dbReference>
<dbReference type="InterPro" id="IPR015943">
    <property type="entry name" value="WD40/YVTN_repeat-like_dom_sf"/>
</dbReference>